<reference evidence="3" key="1">
    <citation type="journal article" date="2020" name="mSystems">
        <title>Genome- and Community-Level Interaction Insights into Carbon Utilization and Element Cycling Functions of Hydrothermarchaeota in Hydrothermal Sediment.</title>
        <authorList>
            <person name="Zhou Z."/>
            <person name="Liu Y."/>
            <person name="Xu W."/>
            <person name="Pan J."/>
            <person name="Luo Z.H."/>
            <person name="Li M."/>
        </authorList>
    </citation>
    <scope>NUCLEOTIDE SEQUENCE [LARGE SCALE GENOMIC DNA]</scope>
    <source>
        <strain evidence="3">SpSt-573</strain>
    </source>
</reference>
<dbReference type="Gene3D" id="3.90.226.10">
    <property type="entry name" value="2-enoyl-CoA Hydratase, Chain A, domain 1"/>
    <property type="match status" value="1"/>
</dbReference>
<dbReference type="EMBL" id="DSYK01000029">
    <property type="protein sequence ID" value="HGS20340.1"/>
    <property type="molecule type" value="Genomic_DNA"/>
</dbReference>
<dbReference type="InterPro" id="IPR029045">
    <property type="entry name" value="ClpP/crotonase-like_dom_sf"/>
</dbReference>
<dbReference type="GO" id="GO:0016020">
    <property type="term" value="C:membrane"/>
    <property type="evidence" value="ECO:0007669"/>
    <property type="project" value="InterPro"/>
</dbReference>
<keyword evidence="1" id="KW-0175">Coiled coil</keyword>
<dbReference type="NCBIfam" id="NF047768">
    <property type="entry name" value="Clp_like_SDH"/>
    <property type="match status" value="1"/>
</dbReference>
<dbReference type="PANTHER" id="PTHR35984:SF1">
    <property type="entry name" value="PERIPLASMIC SERINE PROTEASE"/>
    <property type="match status" value="1"/>
</dbReference>
<dbReference type="GO" id="GO:0007155">
    <property type="term" value="P:cell adhesion"/>
    <property type="evidence" value="ECO:0007669"/>
    <property type="project" value="InterPro"/>
</dbReference>
<feature type="coiled-coil region" evidence="1">
    <location>
        <begin position="452"/>
        <end position="479"/>
    </location>
</feature>
<organism evidence="3">
    <name type="scientific">Anaerolinea thermolimosa</name>
    <dbReference type="NCBI Taxonomy" id="229919"/>
    <lineage>
        <taxon>Bacteria</taxon>
        <taxon>Bacillati</taxon>
        <taxon>Chloroflexota</taxon>
        <taxon>Anaerolineae</taxon>
        <taxon>Anaerolineales</taxon>
        <taxon>Anaerolineaceae</taxon>
        <taxon>Anaerolinea</taxon>
    </lineage>
</organism>
<dbReference type="GO" id="GO:0009288">
    <property type="term" value="C:bacterial-type flagellum"/>
    <property type="evidence" value="ECO:0007669"/>
    <property type="project" value="InterPro"/>
</dbReference>
<dbReference type="Pfam" id="PF07195">
    <property type="entry name" value="FliD_C"/>
    <property type="match status" value="1"/>
</dbReference>
<sequence length="518" mass="56505">MDLLNLFWIFLVVSSLVPLVRQQIIQATRLRLLRALEEKRNSRVIALIHRQESMSLLGFPVGRYIDIDDSEQILRAIKMTDDDLPIDLILHTPGGLVLAAEQIANALSRHKGKVTVFVPHYAMSGGTMIALAANEVVMDENAVLGPVDPQIGQYPAVSILAAVEAKNVNEVDDQTLILADVSRKAIAQVKDTIRRIACCHYSPEAAARLAEELASGRWTHDYPISYEMAAELGLKVRPFPDGYALLPKQRIGNVQVKARSILPGPQRLEWEGIYQALEKDGYQGKIGLETHVFDGTLIAGVKVTTVQTTADYETLTVDNNPDEAQTRITAFIDSLNAGLEYYKANATYDQATGEAGVLFSAGSLRTGIDALTRAVAGSSASSGAYKTLAGIGITISRETGLFEVDAAKLEDVLTGNPEAVRQLFIEGGLANKIDEQMNALTESVTGTLANFQDSLEGTVADLTDRIDAMTQRLDQRRTRYEAEFLAMEKLISQFNSQGNFITSQLAAFENMAASRSQS</sequence>
<proteinExistence type="predicted"/>
<dbReference type="AlphaFoldDB" id="A0A7C4PHM1"/>
<gene>
    <name evidence="3" type="ORF">ENT37_00540</name>
</gene>
<dbReference type="SUPFAM" id="SSF52096">
    <property type="entry name" value="ClpP/crotonase"/>
    <property type="match status" value="1"/>
</dbReference>
<dbReference type="Pfam" id="PF01972">
    <property type="entry name" value="SDH_protease"/>
    <property type="match status" value="1"/>
</dbReference>
<name>A0A7C4PHM1_9CHLR</name>
<evidence type="ECO:0000259" key="2">
    <source>
        <dbReference type="Pfam" id="PF07195"/>
    </source>
</evidence>
<feature type="domain" description="Flagellar hook-associated protein 2 C-terminal" evidence="2">
    <location>
        <begin position="297"/>
        <end position="496"/>
    </location>
</feature>
<protein>
    <recommendedName>
        <fullName evidence="2">Flagellar hook-associated protein 2 C-terminal domain-containing protein</fullName>
    </recommendedName>
</protein>
<comment type="caution">
    <text evidence="3">The sequence shown here is derived from an EMBL/GenBank/DDBJ whole genome shotgun (WGS) entry which is preliminary data.</text>
</comment>
<evidence type="ECO:0000256" key="1">
    <source>
        <dbReference type="SAM" id="Coils"/>
    </source>
</evidence>
<dbReference type="PANTHER" id="PTHR35984">
    <property type="entry name" value="PERIPLASMIC SERINE PROTEASE"/>
    <property type="match status" value="1"/>
</dbReference>
<accession>A0A7C4PHM1</accession>
<evidence type="ECO:0000313" key="3">
    <source>
        <dbReference type="EMBL" id="HGS20340.1"/>
    </source>
</evidence>
<dbReference type="InterPro" id="IPR002825">
    <property type="entry name" value="Pept_S49_ser-pept_pro"/>
</dbReference>
<dbReference type="InterPro" id="IPR010809">
    <property type="entry name" value="FliD_C"/>
</dbReference>